<proteinExistence type="inferred from homology"/>
<evidence type="ECO:0000256" key="2">
    <source>
        <dbReference type="ARBA" id="ARBA00022679"/>
    </source>
</evidence>
<dbReference type="Gene3D" id="3.40.47.10">
    <property type="match status" value="2"/>
</dbReference>
<dbReference type="InterPro" id="IPR000794">
    <property type="entry name" value="Beta-ketoacyl_synthase"/>
</dbReference>
<evidence type="ECO:0000313" key="5">
    <source>
        <dbReference type="EMBL" id="QEG37090.1"/>
    </source>
</evidence>
<dbReference type="Proteomes" id="UP000323917">
    <property type="component" value="Chromosome"/>
</dbReference>
<evidence type="ECO:0000256" key="3">
    <source>
        <dbReference type="RuleBase" id="RU003694"/>
    </source>
</evidence>
<keyword evidence="2 3" id="KW-0808">Transferase</keyword>
<dbReference type="SUPFAM" id="SSF53901">
    <property type="entry name" value="Thiolase-like"/>
    <property type="match status" value="2"/>
</dbReference>
<comment type="similarity">
    <text evidence="1 3">Belongs to the thiolase-like superfamily. Beta-ketoacyl-ACP synthases family.</text>
</comment>
<sequence>MNSSDSPRRVVITGLGLISPLGNTVDQMQGSLASGRSGVEPLTLLPPIEDLVTFAGECREFTGDIDNFGPLEKDVKKAIRKALKVMCRETMMAIASAQQALADAKVSDVEPERSGVLFGSDYMLSPPDDFVDGMVKCGAREGEFRYSDWGSMGLEQMSPLWMLKFLPNMPGSHIAIINDLRGPNNSLTMRETSSLMAVREAVHTIQRGHADLMLAGATGTRVHSFKTIHAIQTEQLANSECPPAEASRPFDAKRSGMVVGEGAGSIVLEELESARQRGATIYGEVLGTGSSIVTDTHLKGNRSQALANAMRSAFESANLTADQCGHINAHGLATTAADAEEATAIGEVFGKAAESVPVVAAKSYFGNLGAGSGMVELIASTLALTSGRLFATLNYTNPDPACPLNLSADGDRPAGSSFLKLSVTPQAQAAAVLIARV</sequence>
<dbReference type="InterPro" id="IPR014030">
    <property type="entry name" value="Ketoacyl_synth_N"/>
</dbReference>
<dbReference type="PROSITE" id="PS52004">
    <property type="entry name" value="KS3_2"/>
    <property type="match status" value="1"/>
</dbReference>
<dbReference type="GO" id="GO:0005829">
    <property type="term" value="C:cytosol"/>
    <property type="evidence" value="ECO:0007669"/>
    <property type="project" value="TreeGrafter"/>
</dbReference>
<dbReference type="InterPro" id="IPR020841">
    <property type="entry name" value="PKS_Beta-ketoAc_synthase_dom"/>
</dbReference>
<dbReference type="Pfam" id="PF02801">
    <property type="entry name" value="Ketoacyl-synt_C"/>
    <property type="match status" value="1"/>
</dbReference>
<gene>
    <name evidence="5" type="primary">fabF_4</name>
    <name evidence="5" type="ORF">Pr1d_44300</name>
</gene>
<dbReference type="PANTHER" id="PTHR11712:SF336">
    <property type="entry name" value="3-OXOACYL-[ACYL-CARRIER-PROTEIN] SYNTHASE, MITOCHONDRIAL"/>
    <property type="match status" value="1"/>
</dbReference>
<dbReference type="PANTHER" id="PTHR11712">
    <property type="entry name" value="POLYKETIDE SYNTHASE-RELATED"/>
    <property type="match status" value="1"/>
</dbReference>
<name>A0A5B9QHM5_9BACT</name>
<dbReference type="KEGG" id="bgok:Pr1d_44300"/>
<dbReference type="InterPro" id="IPR016039">
    <property type="entry name" value="Thiolase-like"/>
</dbReference>
<accession>A0A5B9QHM5</accession>
<keyword evidence="6" id="KW-1185">Reference proteome</keyword>
<organism evidence="5 6">
    <name type="scientific">Bythopirellula goksoeyrii</name>
    <dbReference type="NCBI Taxonomy" id="1400387"/>
    <lineage>
        <taxon>Bacteria</taxon>
        <taxon>Pseudomonadati</taxon>
        <taxon>Planctomycetota</taxon>
        <taxon>Planctomycetia</taxon>
        <taxon>Pirellulales</taxon>
        <taxon>Lacipirellulaceae</taxon>
        <taxon>Bythopirellula</taxon>
    </lineage>
</organism>
<keyword evidence="5" id="KW-0012">Acyltransferase</keyword>
<reference evidence="5 6" key="1">
    <citation type="submission" date="2019-08" db="EMBL/GenBank/DDBJ databases">
        <title>Deep-cultivation of Planctomycetes and their phenomic and genomic characterization uncovers novel biology.</title>
        <authorList>
            <person name="Wiegand S."/>
            <person name="Jogler M."/>
            <person name="Boedeker C."/>
            <person name="Pinto D."/>
            <person name="Vollmers J."/>
            <person name="Rivas-Marin E."/>
            <person name="Kohn T."/>
            <person name="Peeters S.H."/>
            <person name="Heuer A."/>
            <person name="Rast P."/>
            <person name="Oberbeckmann S."/>
            <person name="Bunk B."/>
            <person name="Jeske O."/>
            <person name="Meyerdierks A."/>
            <person name="Storesund J.E."/>
            <person name="Kallscheuer N."/>
            <person name="Luecker S."/>
            <person name="Lage O.M."/>
            <person name="Pohl T."/>
            <person name="Merkel B.J."/>
            <person name="Hornburger P."/>
            <person name="Mueller R.-W."/>
            <person name="Bruemmer F."/>
            <person name="Labrenz M."/>
            <person name="Spormann A.M."/>
            <person name="Op den Camp H."/>
            <person name="Overmann J."/>
            <person name="Amann R."/>
            <person name="Jetten M.S.M."/>
            <person name="Mascher T."/>
            <person name="Medema M.H."/>
            <person name="Devos D.P."/>
            <person name="Kaster A.-K."/>
            <person name="Ovreas L."/>
            <person name="Rohde M."/>
            <person name="Galperin M.Y."/>
            <person name="Jogler C."/>
        </authorList>
    </citation>
    <scope>NUCLEOTIDE SEQUENCE [LARGE SCALE GENOMIC DNA]</scope>
    <source>
        <strain evidence="5 6">Pr1d</strain>
    </source>
</reference>
<dbReference type="RefSeq" id="WP_148075366.1">
    <property type="nucleotide sequence ID" value="NZ_CP042913.1"/>
</dbReference>
<dbReference type="AlphaFoldDB" id="A0A5B9QHM5"/>
<dbReference type="OrthoDB" id="292158at2"/>
<dbReference type="GO" id="GO:0006633">
    <property type="term" value="P:fatty acid biosynthetic process"/>
    <property type="evidence" value="ECO:0007669"/>
    <property type="project" value="TreeGrafter"/>
</dbReference>
<evidence type="ECO:0000313" key="6">
    <source>
        <dbReference type="Proteomes" id="UP000323917"/>
    </source>
</evidence>
<dbReference type="SMART" id="SM00825">
    <property type="entry name" value="PKS_KS"/>
    <property type="match status" value="1"/>
</dbReference>
<feature type="domain" description="Ketosynthase family 3 (KS3)" evidence="4">
    <location>
        <begin position="7"/>
        <end position="437"/>
    </location>
</feature>
<dbReference type="EC" id="2.3.1.179" evidence="5"/>
<evidence type="ECO:0000256" key="1">
    <source>
        <dbReference type="ARBA" id="ARBA00008467"/>
    </source>
</evidence>
<dbReference type="EMBL" id="CP042913">
    <property type="protein sequence ID" value="QEG37090.1"/>
    <property type="molecule type" value="Genomic_DNA"/>
</dbReference>
<dbReference type="InterPro" id="IPR014031">
    <property type="entry name" value="Ketoacyl_synth_C"/>
</dbReference>
<evidence type="ECO:0000259" key="4">
    <source>
        <dbReference type="PROSITE" id="PS52004"/>
    </source>
</evidence>
<dbReference type="Pfam" id="PF00109">
    <property type="entry name" value="ketoacyl-synt"/>
    <property type="match status" value="1"/>
</dbReference>
<dbReference type="GO" id="GO:0004315">
    <property type="term" value="F:3-oxoacyl-[acyl-carrier-protein] synthase activity"/>
    <property type="evidence" value="ECO:0007669"/>
    <property type="project" value="UniProtKB-EC"/>
</dbReference>
<protein>
    <submittedName>
        <fullName evidence="5">3-oxoacyl-[acyl-carrier-protein] synthase 2</fullName>
        <ecNumber evidence="5">2.3.1.179</ecNumber>
    </submittedName>
</protein>